<evidence type="ECO:0000313" key="1">
    <source>
        <dbReference type="EMBL" id="CAF4567296.1"/>
    </source>
</evidence>
<dbReference type="Proteomes" id="UP000681967">
    <property type="component" value="Unassembled WGS sequence"/>
</dbReference>
<dbReference type="Proteomes" id="UP000676336">
    <property type="component" value="Unassembled WGS sequence"/>
</dbReference>
<accession>A0A8S2YWL3</accession>
<dbReference type="EMBL" id="CAJOBH010094575">
    <property type="protein sequence ID" value="CAF4583078.1"/>
    <property type="molecule type" value="Genomic_DNA"/>
</dbReference>
<evidence type="ECO:0000313" key="3">
    <source>
        <dbReference type="EMBL" id="CAF4757855.1"/>
    </source>
</evidence>
<dbReference type="Proteomes" id="UP000681720">
    <property type="component" value="Unassembled WGS sequence"/>
</dbReference>
<gene>
    <name evidence="2" type="ORF">BYL167_LOCUS39392</name>
    <name evidence="3" type="ORF">GIL414_LOCUS45427</name>
    <name evidence="1" type="ORF">SMN809_LOCUS37707</name>
</gene>
<feature type="non-terminal residue" evidence="2">
    <location>
        <position position="56"/>
    </location>
</feature>
<dbReference type="EMBL" id="CAJOBJ010139840">
    <property type="protein sequence ID" value="CAF4757855.1"/>
    <property type="molecule type" value="Genomic_DNA"/>
</dbReference>
<dbReference type="EMBL" id="CAJOBI010096441">
    <property type="protein sequence ID" value="CAF4567296.1"/>
    <property type="molecule type" value="Genomic_DNA"/>
</dbReference>
<dbReference type="AlphaFoldDB" id="A0A8S2YWL3"/>
<reference evidence="2" key="1">
    <citation type="submission" date="2021-02" db="EMBL/GenBank/DDBJ databases">
        <authorList>
            <person name="Nowell W R."/>
        </authorList>
    </citation>
    <scope>NUCLEOTIDE SEQUENCE</scope>
</reference>
<evidence type="ECO:0000313" key="2">
    <source>
        <dbReference type="EMBL" id="CAF4583078.1"/>
    </source>
</evidence>
<organism evidence="2 4">
    <name type="scientific">Rotaria magnacalcarata</name>
    <dbReference type="NCBI Taxonomy" id="392030"/>
    <lineage>
        <taxon>Eukaryota</taxon>
        <taxon>Metazoa</taxon>
        <taxon>Spiralia</taxon>
        <taxon>Gnathifera</taxon>
        <taxon>Rotifera</taxon>
        <taxon>Eurotatoria</taxon>
        <taxon>Bdelloidea</taxon>
        <taxon>Philodinida</taxon>
        <taxon>Philodinidae</taxon>
        <taxon>Rotaria</taxon>
    </lineage>
</organism>
<comment type="caution">
    <text evidence="2">The sequence shown here is derived from an EMBL/GenBank/DDBJ whole genome shotgun (WGS) entry which is preliminary data.</text>
</comment>
<protein>
    <submittedName>
        <fullName evidence="2">Uncharacterized protein</fullName>
    </submittedName>
</protein>
<proteinExistence type="predicted"/>
<evidence type="ECO:0000313" key="4">
    <source>
        <dbReference type="Proteomes" id="UP000681967"/>
    </source>
</evidence>
<name>A0A8S2YWL3_9BILA</name>
<sequence length="56" mass="6334">MKHFHTLNGKINAVNKSVRDDVLHINQKIIEINKQLTDNEIRLDDSLIALSALIGL</sequence>